<reference evidence="2 3" key="1">
    <citation type="submission" date="2016-04" db="EMBL/GenBank/DDBJ databases">
        <title>Genome sequence of Methanobrevibacter cuticularis DSM 11139.</title>
        <authorList>
            <person name="Poehlein A."/>
            <person name="Seedorf H."/>
            <person name="Daniel R."/>
        </authorList>
    </citation>
    <scope>NUCLEOTIDE SEQUENCE [LARGE SCALE GENOMIC DNA]</scope>
    <source>
        <strain evidence="2 3">DSM 11139</strain>
    </source>
</reference>
<keyword evidence="1" id="KW-1277">Toxin-antitoxin system</keyword>
<dbReference type="AlphaFoldDB" id="A0A166E252"/>
<dbReference type="PATRIC" id="fig|47311.3.peg.1167"/>
<gene>
    <name evidence="2" type="ORF">MBCUT_10610</name>
</gene>
<evidence type="ECO:0000313" key="2">
    <source>
        <dbReference type="EMBL" id="KZX16195.1"/>
    </source>
</evidence>
<keyword evidence="3" id="KW-1185">Reference proteome</keyword>
<organism evidence="2 3">
    <name type="scientific">Methanobrevibacter cuticularis</name>
    <dbReference type="NCBI Taxonomy" id="47311"/>
    <lineage>
        <taxon>Archaea</taxon>
        <taxon>Methanobacteriati</taxon>
        <taxon>Methanobacteriota</taxon>
        <taxon>Methanomada group</taxon>
        <taxon>Methanobacteria</taxon>
        <taxon>Methanobacteriales</taxon>
        <taxon>Methanobacteriaceae</taxon>
        <taxon>Methanobrevibacter</taxon>
    </lineage>
</organism>
<dbReference type="EMBL" id="LWMW01000098">
    <property type="protein sequence ID" value="KZX16195.1"/>
    <property type="molecule type" value="Genomic_DNA"/>
</dbReference>
<evidence type="ECO:0000256" key="1">
    <source>
        <dbReference type="ARBA" id="ARBA00022649"/>
    </source>
</evidence>
<dbReference type="InterPro" id="IPR035093">
    <property type="entry name" value="RelE/ParE_toxin_dom_sf"/>
</dbReference>
<evidence type="ECO:0000313" key="3">
    <source>
        <dbReference type="Proteomes" id="UP000077275"/>
    </source>
</evidence>
<dbReference type="Gene3D" id="3.30.2310.20">
    <property type="entry name" value="RelE-like"/>
    <property type="match status" value="1"/>
</dbReference>
<dbReference type="InterPro" id="IPR007712">
    <property type="entry name" value="RelE/ParE_toxin"/>
</dbReference>
<accession>A0A166E252</accession>
<dbReference type="SUPFAM" id="SSF143011">
    <property type="entry name" value="RelE-like"/>
    <property type="match status" value="1"/>
</dbReference>
<dbReference type="Proteomes" id="UP000077275">
    <property type="component" value="Unassembled WGS sequence"/>
</dbReference>
<sequence>MWISLKKNSDYNLVIKPSAKRYLIKLSKKNKKDSKLLLKSIKKIPNNPYNSISLKSRVNKERRVRTGDYRIIFKIIEDENPSVIEIIRIGKRASIYKK</sequence>
<protein>
    <submittedName>
        <fullName evidence="2">Plasmid stabilization system protein</fullName>
    </submittedName>
</protein>
<name>A0A166E252_9EURY</name>
<comment type="caution">
    <text evidence="2">The sequence shown here is derived from an EMBL/GenBank/DDBJ whole genome shotgun (WGS) entry which is preliminary data.</text>
</comment>
<proteinExistence type="predicted"/>
<dbReference type="Pfam" id="PF05016">
    <property type="entry name" value="ParE_toxin"/>
    <property type="match status" value="1"/>
</dbReference>